<gene>
    <name evidence="2" type="ORF">Naga_102854g1</name>
</gene>
<sequence length="88" mass="9991">MRHLPSHVRERLESQHPQFAPYMLPEEKAARREAEKKNRQLFDENPGVLDIPLREGEALHAATQVGNPSLSIRPSSSLSLFLPFLPPL</sequence>
<feature type="region of interest" description="Disordered" evidence="1">
    <location>
        <begin position="1"/>
        <end position="23"/>
    </location>
</feature>
<keyword evidence="3" id="KW-1185">Reference proteome</keyword>
<comment type="caution">
    <text evidence="2">The sequence shown here is derived from an EMBL/GenBank/DDBJ whole genome shotgun (WGS) entry which is preliminary data.</text>
</comment>
<proteinExistence type="predicted"/>
<accession>W7TQM3</accession>
<dbReference type="EMBL" id="AZIL01000326">
    <property type="protein sequence ID" value="EWM28377.1"/>
    <property type="molecule type" value="Genomic_DNA"/>
</dbReference>
<name>W7TQM3_9STRA</name>
<dbReference type="Proteomes" id="UP000019335">
    <property type="component" value="Chromosome 5"/>
</dbReference>
<reference evidence="2 3" key="1">
    <citation type="journal article" date="2014" name="Mol. Plant">
        <title>Chromosome Scale Genome Assembly and Transcriptome Profiling of Nannochloropsis gaditana in Nitrogen Depletion.</title>
        <authorList>
            <person name="Corteggiani Carpinelli E."/>
            <person name="Telatin A."/>
            <person name="Vitulo N."/>
            <person name="Forcato C."/>
            <person name="D'Angelo M."/>
            <person name="Schiavon R."/>
            <person name="Vezzi A."/>
            <person name="Giacometti G.M."/>
            <person name="Morosinotto T."/>
            <person name="Valle G."/>
        </authorList>
    </citation>
    <scope>NUCLEOTIDE SEQUENCE [LARGE SCALE GENOMIC DNA]</scope>
    <source>
        <strain evidence="2 3">B-31</strain>
    </source>
</reference>
<protein>
    <submittedName>
        <fullName evidence="2">Uncharacterized protein</fullName>
    </submittedName>
</protein>
<evidence type="ECO:0000256" key="1">
    <source>
        <dbReference type="SAM" id="MobiDB-lite"/>
    </source>
</evidence>
<organism evidence="2 3">
    <name type="scientific">Nannochloropsis gaditana</name>
    <dbReference type="NCBI Taxonomy" id="72520"/>
    <lineage>
        <taxon>Eukaryota</taxon>
        <taxon>Sar</taxon>
        <taxon>Stramenopiles</taxon>
        <taxon>Ochrophyta</taxon>
        <taxon>Eustigmatophyceae</taxon>
        <taxon>Eustigmatales</taxon>
        <taxon>Monodopsidaceae</taxon>
        <taxon>Nannochloropsis</taxon>
    </lineage>
</organism>
<dbReference type="AlphaFoldDB" id="W7TQM3"/>
<evidence type="ECO:0000313" key="2">
    <source>
        <dbReference type="EMBL" id="EWM28377.1"/>
    </source>
</evidence>
<evidence type="ECO:0000313" key="3">
    <source>
        <dbReference type="Proteomes" id="UP000019335"/>
    </source>
</evidence>